<comment type="caution">
    <text evidence="1">The sequence shown here is derived from an EMBL/GenBank/DDBJ whole genome shotgun (WGS) entry which is preliminary data.</text>
</comment>
<accession>A0A139P0Z5</accession>
<evidence type="ECO:0000313" key="2">
    <source>
        <dbReference type="Proteomes" id="UP000070497"/>
    </source>
</evidence>
<dbReference type="Proteomes" id="UP000070497">
    <property type="component" value="Unassembled WGS sequence"/>
</dbReference>
<reference evidence="1 2" key="1">
    <citation type="submission" date="2016-01" db="EMBL/GenBank/DDBJ databases">
        <title>Highly variable Streptococcus oralis are common among viridans streptococci isolated from primates.</title>
        <authorList>
            <person name="Denapaite D."/>
            <person name="Rieger M."/>
            <person name="Koendgen S."/>
            <person name="Brueckner R."/>
            <person name="Ochigava I."/>
            <person name="Kappeler P."/>
            <person name="Maetz-Rensing K."/>
            <person name="Leendertz F."/>
            <person name="Hakenbeck R."/>
        </authorList>
    </citation>
    <scope>NUCLEOTIDE SEQUENCE [LARGE SCALE GENOMIC DNA]</scope>
    <source>
        <strain evidence="1 2">DD14</strain>
    </source>
</reference>
<dbReference type="PATRIC" id="fig|1303.77.peg.1154"/>
<proteinExistence type="predicted"/>
<name>A0A139P0Z5_STROR</name>
<sequence length="69" mass="8249">MENVGDYQVKQHSEKLVEVCLSQRDEDVETAILAQFQLLAQQKEFIVPQIQFSDYHWDTSRKLKRIQRL</sequence>
<evidence type="ECO:0000313" key="1">
    <source>
        <dbReference type="EMBL" id="KXT81969.1"/>
    </source>
</evidence>
<dbReference type="EMBL" id="LQRI01000151">
    <property type="protein sequence ID" value="KXT81969.1"/>
    <property type="molecule type" value="Genomic_DNA"/>
</dbReference>
<gene>
    <name evidence="1" type="ORF">SORDD14_01020</name>
</gene>
<protein>
    <submittedName>
        <fullName evidence="1">Adenylate-forming enzyme</fullName>
    </submittedName>
</protein>
<organism evidence="1 2">
    <name type="scientific">Streptococcus oralis</name>
    <dbReference type="NCBI Taxonomy" id="1303"/>
    <lineage>
        <taxon>Bacteria</taxon>
        <taxon>Bacillati</taxon>
        <taxon>Bacillota</taxon>
        <taxon>Bacilli</taxon>
        <taxon>Lactobacillales</taxon>
        <taxon>Streptococcaceae</taxon>
        <taxon>Streptococcus</taxon>
    </lineage>
</organism>
<dbReference type="AlphaFoldDB" id="A0A139P0Z5"/>